<name>A0A078L0N3_9GAMM</name>
<keyword evidence="2" id="KW-1185">Reference proteome</keyword>
<gene>
    <name evidence="1" type="ORF">BN59_03033</name>
</gene>
<reference evidence="1 2" key="1">
    <citation type="submission" date="2014-06" db="EMBL/GenBank/DDBJ databases">
        <authorList>
            <person name="Urmite Genomes Urmite Genomes"/>
        </authorList>
    </citation>
    <scope>NUCLEOTIDE SEQUENCE [LARGE SCALE GENOMIC DNA]</scope>
</reference>
<dbReference type="STRING" id="1034943.BN59_03033"/>
<accession>A0A078L0N3</accession>
<proteinExistence type="predicted"/>
<dbReference type="Proteomes" id="UP000044071">
    <property type="component" value="Unassembled WGS sequence"/>
</dbReference>
<protein>
    <submittedName>
        <fullName evidence="1">Uncharacterized protein</fullName>
    </submittedName>
</protein>
<sequence>MSNKAIQPEDIIADGADYILIQGQKIRKGSVAAFLANIAMLENPKSTAEERADALQAMKELAPSLVTVGLHHHVNFKNEVAEEIIQQAAEG</sequence>
<dbReference type="RefSeq" id="WP_044011831.1">
    <property type="nucleotide sequence ID" value="NZ_CCVW01000003.1"/>
</dbReference>
<evidence type="ECO:0000313" key="1">
    <source>
        <dbReference type="EMBL" id="CDZ78721.1"/>
    </source>
</evidence>
<evidence type="ECO:0000313" key="2">
    <source>
        <dbReference type="Proteomes" id="UP000044071"/>
    </source>
</evidence>
<dbReference type="EMBL" id="CCSB01000003">
    <property type="protein sequence ID" value="CDZ78721.1"/>
    <property type="molecule type" value="Genomic_DNA"/>
</dbReference>
<dbReference type="eggNOG" id="ENOG5032GRX">
    <property type="taxonomic scope" value="Bacteria"/>
</dbReference>
<dbReference type="AlphaFoldDB" id="A0A078L0N3"/>
<organism evidence="1 2">
    <name type="scientific">Legionella massiliensis</name>
    <dbReference type="NCBI Taxonomy" id="1034943"/>
    <lineage>
        <taxon>Bacteria</taxon>
        <taxon>Pseudomonadati</taxon>
        <taxon>Pseudomonadota</taxon>
        <taxon>Gammaproteobacteria</taxon>
        <taxon>Legionellales</taxon>
        <taxon>Legionellaceae</taxon>
        <taxon>Legionella</taxon>
    </lineage>
</organism>
<dbReference type="OrthoDB" id="1453999at2"/>